<evidence type="ECO:0000256" key="8">
    <source>
        <dbReference type="ARBA" id="ARBA00023315"/>
    </source>
</evidence>
<keyword evidence="8 10" id="KW-0012">Acyltransferase</keyword>
<feature type="domain" description="Beta-ketoacyl-[acyl-carrier-protein] synthase III C-terminal" evidence="13">
    <location>
        <begin position="450"/>
        <end position="530"/>
    </location>
</feature>
<keyword evidence="6 11" id="KW-1133">Transmembrane helix</keyword>
<feature type="transmembrane region" description="Helical" evidence="11">
    <location>
        <begin position="85"/>
        <end position="104"/>
    </location>
</feature>
<evidence type="ECO:0000256" key="5">
    <source>
        <dbReference type="ARBA" id="ARBA00022692"/>
    </source>
</evidence>
<evidence type="ECO:0000256" key="1">
    <source>
        <dbReference type="ARBA" id="ARBA00004370"/>
    </source>
</evidence>
<dbReference type="EC" id="2.3.1.-" evidence="10"/>
<dbReference type="Gene3D" id="3.40.47.10">
    <property type="match status" value="1"/>
</dbReference>
<keyword evidence="15" id="KW-1185">Reference proteome</keyword>
<dbReference type="InterPro" id="IPR013747">
    <property type="entry name" value="ACP_syn_III_C"/>
</dbReference>
<comment type="subcellular location">
    <subcellularLocation>
        <location evidence="1">Membrane</location>
    </subcellularLocation>
</comment>
<comment type="pathway">
    <text evidence="2 10">Lipid metabolism; fatty acid biosynthesis.</text>
</comment>
<dbReference type="Pfam" id="PF08392">
    <property type="entry name" value="FAE1_CUT1_RppA"/>
    <property type="match status" value="1"/>
</dbReference>
<dbReference type="GO" id="GO:0016020">
    <property type="term" value="C:membrane"/>
    <property type="evidence" value="ECO:0007669"/>
    <property type="project" value="UniProtKB-SubCell"/>
</dbReference>
<dbReference type="PIRSF" id="PIRSF036417">
    <property type="entry name" value="3-ktacl-CoA_syn"/>
    <property type="match status" value="1"/>
</dbReference>
<dbReference type="Proteomes" id="UP001633002">
    <property type="component" value="Unassembled WGS sequence"/>
</dbReference>
<feature type="transmembrane region" description="Helical" evidence="11">
    <location>
        <begin position="125"/>
        <end position="146"/>
    </location>
</feature>
<dbReference type="InterPro" id="IPR012392">
    <property type="entry name" value="3-ktacl-CoA_syn"/>
</dbReference>
<dbReference type="InterPro" id="IPR013601">
    <property type="entry name" value="FAE1_typ3_polyketide_synth"/>
</dbReference>
<protein>
    <recommendedName>
        <fullName evidence="10">3-ketoacyl-CoA synthase</fullName>
        <ecNumber evidence="10">2.3.1.-</ecNumber>
    </recommendedName>
</protein>
<dbReference type="AlphaFoldDB" id="A0ABD3ICT0"/>
<dbReference type="FunFam" id="3.40.47.10:FF:000028">
    <property type="entry name" value="3-ketoacyl-CoA synthase"/>
    <property type="match status" value="1"/>
</dbReference>
<dbReference type="PANTHER" id="PTHR31561">
    <property type="entry name" value="3-KETOACYL-COA SYNTHASE"/>
    <property type="match status" value="1"/>
</dbReference>
<evidence type="ECO:0000256" key="4">
    <source>
        <dbReference type="ARBA" id="ARBA00022679"/>
    </source>
</evidence>
<organism evidence="14 15">
    <name type="scientific">Riccia sorocarpa</name>
    <dbReference type="NCBI Taxonomy" id="122646"/>
    <lineage>
        <taxon>Eukaryota</taxon>
        <taxon>Viridiplantae</taxon>
        <taxon>Streptophyta</taxon>
        <taxon>Embryophyta</taxon>
        <taxon>Marchantiophyta</taxon>
        <taxon>Marchantiopsida</taxon>
        <taxon>Marchantiidae</taxon>
        <taxon>Marchantiales</taxon>
        <taxon>Ricciaceae</taxon>
        <taxon>Riccia</taxon>
    </lineage>
</organism>
<evidence type="ECO:0000256" key="3">
    <source>
        <dbReference type="ARBA" id="ARBA00005531"/>
    </source>
</evidence>
<comment type="catalytic activity">
    <reaction evidence="9">
        <text>a very-long-chain acyl-CoA + malonyl-CoA + H(+) = a very-long-chain 3-oxoacyl-CoA + CO2 + CoA</text>
        <dbReference type="Rhea" id="RHEA:32727"/>
        <dbReference type="ChEBI" id="CHEBI:15378"/>
        <dbReference type="ChEBI" id="CHEBI:16526"/>
        <dbReference type="ChEBI" id="CHEBI:57287"/>
        <dbReference type="ChEBI" id="CHEBI:57384"/>
        <dbReference type="ChEBI" id="CHEBI:90725"/>
        <dbReference type="ChEBI" id="CHEBI:90736"/>
        <dbReference type="EC" id="2.3.1.199"/>
    </reaction>
</comment>
<evidence type="ECO:0000256" key="10">
    <source>
        <dbReference type="PIRNR" id="PIRNR036417"/>
    </source>
</evidence>
<evidence type="ECO:0000256" key="7">
    <source>
        <dbReference type="ARBA" id="ARBA00023136"/>
    </source>
</evidence>
<keyword evidence="4 10" id="KW-0808">Transferase</keyword>
<dbReference type="GO" id="GO:0009922">
    <property type="term" value="F:fatty acid elongase activity"/>
    <property type="evidence" value="ECO:0007669"/>
    <property type="project" value="UniProtKB-EC"/>
</dbReference>
<proteinExistence type="inferred from homology"/>
<dbReference type="InterPro" id="IPR016039">
    <property type="entry name" value="Thiolase-like"/>
</dbReference>
<evidence type="ECO:0000256" key="9">
    <source>
        <dbReference type="ARBA" id="ARBA00047375"/>
    </source>
</evidence>
<evidence type="ECO:0000256" key="11">
    <source>
        <dbReference type="SAM" id="Phobius"/>
    </source>
</evidence>
<name>A0ABD3ICT0_9MARC</name>
<evidence type="ECO:0000313" key="15">
    <source>
        <dbReference type="Proteomes" id="UP001633002"/>
    </source>
</evidence>
<evidence type="ECO:0000256" key="2">
    <source>
        <dbReference type="ARBA" id="ARBA00005194"/>
    </source>
</evidence>
<accession>A0ABD3ICT0</accession>
<feature type="domain" description="FAE" evidence="12">
    <location>
        <begin position="144"/>
        <end position="433"/>
    </location>
</feature>
<dbReference type="Pfam" id="PF08541">
    <property type="entry name" value="ACP_syn_III_C"/>
    <property type="match status" value="1"/>
</dbReference>
<reference evidence="14 15" key="1">
    <citation type="submission" date="2024-09" db="EMBL/GenBank/DDBJ databases">
        <title>Chromosome-scale assembly of Riccia sorocarpa.</title>
        <authorList>
            <person name="Paukszto L."/>
        </authorList>
    </citation>
    <scope>NUCLEOTIDE SEQUENCE [LARGE SCALE GENOMIC DNA]</scope>
    <source>
        <strain evidence="14">LP-2024</strain>
        <tissue evidence="14">Aerial parts of the thallus</tissue>
    </source>
</reference>
<keyword evidence="5 11" id="KW-0812">Transmembrane</keyword>
<comment type="caution">
    <text evidence="14">The sequence shown here is derived from an EMBL/GenBank/DDBJ whole genome shotgun (WGS) entry which is preliminary data.</text>
</comment>
<comment type="similarity">
    <text evidence="3 10">Belongs to the thiolase-like superfamily. Chalcone/stilbene synthases family.</text>
</comment>
<dbReference type="EMBL" id="JBJQOH010000001">
    <property type="protein sequence ID" value="KAL3701316.1"/>
    <property type="molecule type" value="Genomic_DNA"/>
</dbReference>
<evidence type="ECO:0000259" key="12">
    <source>
        <dbReference type="Pfam" id="PF08392"/>
    </source>
</evidence>
<dbReference type="SUPFAM" id="SSF53901">
    <property type="entry name" value="Thiolase-like"/>
    <property type="match status" value="2"/>
</dbReference>
<sequence>MAIRFLGLTNVRCIYQLDTGKKRLLLGTMANGGDGPLRPSTMHFSPDEQQRSRMNGEGVAVQINSRRRLPDFLQSVNLKYVKLGYHYLITNLVILLFIPLLLAVTLEVGRMGPEEMWQLWANLQFNLVSVLICSAVLVVAVTVYVMSRPSPVYLVDYACYLPDEKLKVHFPMFMEHSEKSGQFDEKSLEFQRKILERSGLGEETYLPVALHRLPPNPCMAEARAEAEEVMFSALDELFEKAKVNPKDIGILVVNCSLFNPTPSLSAMIVNKYHMRGNIKSYNLGGMGCSAGVISIDLAKDMLQVHGGTYAIVVSTENITQNWYFGNRKSMLIPNCLFRVGGAAILLSNKRSERRRAKYELVHTVRTHKGADDKCFRCVYQEQDENSKMGVTLSKDLMAIAGDALKTNITTLGPLVLPLSEQLLFFGNLVARKVLNMKIKPYIPDFKLAFDHFCIHAGGRAVIDELEKNLQLSPDHVEPSRMTLHRFGNTSSSSIWYELNYIESKGRMRKGDRIWQIAFGSGFKCNSAVWQATRTLKPPAKGPWLHCIDRYPVKIPEVYKF</sequence>
<keyword evidence="7 11" id="KW-0472">Membrane</keyword>
<gene>
    <name evidence="14" type="ORF">R1sor_019338</name>
</gene>
<evidence type="ECO:0000256" key="6">
    <source>
        <dbReference type="ARBA" id="ARBA00022989"/>
    </source>
</evidence>
<dbReference type="CDD" id="cd00831">
    <property type="entry name" value="CHS_like"/>
    <property type="match status" value="1"/>
</dbReference>
<evidence type="ECO:0000259" key="13">
    <source>
        <dbReference type="Pfam" id="PF08541"/>
    </source>
</evidence>
<evidence type="ECO:0000313" key="14">
    <source>
        <dbReference type="EMBL" id="KAL3701316.1"/>
    </source>
</evidence>